<evidence type="ECO:0000313" key="2">
    <source>
        <dbReference type="EMBL" id="GAB33089.1"/>
    </source>
</evidence>
<dbReference type="SUPFAM" id="SSF47413">
    <property type="entry name" value="lambda repressor-like DNA-binding domains"/>
    <property type="match status" value="1"/>
</dbReference>
<dbReference type="GO" id="GO:0003677">
    <property type="term" value="F:DNA binding"/>
    <property type="evidence" value="ECO:0007669"/>
    <property type="project" value="UniProtKB-KW"/>
</dbReference>
<accession>H5THY1</accession>
<dbReference type="AlphaFoldDB" id="H5THY1"/>
<evidence type="ECO:0000313" key="3">
    <source>
        <dbReference type="Proteomes" id="UP000005038"/>
    </source>
</evidence>
<dbReference type="Pfam" id="PF13744">
    <property type="entry name" value="HTH_37"/>
    <property type="match status" value="1"/>
</dbReference>
<reference evidence="2" key="1">
    <citation type="submission" date="2012-02" db="EMBL/GenBank/DDBJ databases">
        <title>Whole genome shotgun sequence of Gordonia otitidis NBRC 100426.</title>
        <authorList>
            <person name="Yoshida I."/>
            <person name="Hosoyama A."/>
            <person name="Tsuchikane K."/>
            <person name="Katsumata H."/>
            <person name="Yamazaki S."/>
            <person name="Fujita N."/>
        </authorList>
    </citation>
    <scope>NUCLEOTIDE SEQUENCE [LARGE SCALE GENOMIC DNA]</scope>
    <source>
        <strain evidence="2">NBRC 100426</strain>
    </source>
</reference>
<dbReference type="RefSeq" id="WP_007237348.1">
    <property type="nucleotide sequence ID" value="NZ_BAFB01000041.1"/>
</dbReference>
<dbReference type="Proteomes" id="UP000005038">
    <property type="component" value="Unassembled WGS sequence"/>
</dbReference>
<keyword evidence="3" id="KW-1185">Reference proteome</keyword>
<dbReference type="EMBL" id="BAFB01000041">
    <property type="protein sequence ID" value="GAB33089.1"/>
    <property type="molecule type" value="Genomic_DNA"/>
</dbReference>
<dbReference type="STRING" id="1108044.GOOTI_041_00010"/>
<gene>
    <name evidence="2" type="ORF">GOOTI_041_00010</name>
</gene>
<feature type="non-terminal residue" evidence="2">
    <location>
        <position position="83"/>
    </location>
</feature>
<organism evidence="2 3">
    <name type="scientific">Gordonia otitidis (strain DSM 44809 / CCUG 52243 / JCM 12355 / NBRC 100426 / IFM 10032)</name>
    <dbReference type="NCBI Taxonomy" id="1108044"/>
    <lineage>
        <taxon>Bacteria</taxon>
        <taxon>Bacillati</taxon>
        <taxon>Actinomycetota</taxon>
        <taxon>Actinomycetes</taxon>
        <taxon>Mycobacteriales</taxon>
        <taxon>Gordoniaceae</taxon>
        <taxon>Gordonia</taxon>
    </lineage>
</organism>
<keyword evidence="2" id="KW-0238">DNA-binding</keyword>
<name>H5THY1_GORO1</name>
<feature type="domain" description="HigA2-like helix-turn-helix" evidence="1">
    <location>
        <begin position="10"/>
        <end position="79"/>
    </location>
</feature>
<sequence length="83" mass="9172">MTIWDDIMDTPAEAESMRARAKIMRELRHHVETLGWSQPVAAGKLGISKRRVAELMGGRISEFSLGELSVLADRVDIDAHGPS</sequence>
<dbReference type="InterPro" id="IPR010982">
    <property type="entry name" value="Lambda_DNA-bd_dom_sf"/>
</dbReference>
<proteinExistence type="predicted"/>
<protein>
    <submittedName>
        <fullName evidence="2">Xre family DNA-binding protein</fullName>
    </submittedName>
</protein>
<dbReference type="OrthoDB" id="9788479at2"/>
<comment type="caution">
    <text evidence="2">The sequence shown here is derived from an EMBL/GenBank/DDBJ whole genome shotgun (WGS) entry which is preliminary data.</text>
</comment>
<dbReference type="InterPro" id="IPR039554">
    <property type="entry name" value="HigA2-like_HTH"/>
</dbReference>
<evidence type="ECO:0000259" key="1">
    <source>
        <dbReference type="Pfam" id="PF13744"/>
    </source>
</evidence>
<dbReference type="Gene3D" id="1.10.260.40">
    <property type="entry name" value="lambda repressor-like DNA-binding domains"/>
    <property type="match status" value="1"/>
</dbReference>